<proteinExistence type="predicted"/>
<sequence length="325" mass="36115">MPCTYISFQEQAEVAIFVDRTKRNMPFEDQLTLSPVVIEHNNIMGMHATLVEAENECRVKHSSSKKQVPVYREQHGKVPASFQLVPEYVQSKTSAATLLKEKALKTLNRNKVQAILAPTPFYTDAFIATAPIQTSPATREWDSATSNLTPALSADSGLSSFNSIDSTYSLYSQSDIESSESTSLPIPRSQTPQFCYDSYGNITFPGRIAIVDNDNAHSINHSHILGSSTHRGRGHWITPQENQQYIDQTLGFGHIISWQGGQDNRYNQVITIPGPGKITTRKRQDYTDRMIGKNQSDTWPADTCFRSQVYLVGQGPEGGGLKKNA</sequence>
<evidence type="ECO:0000313" key="1">
    <source>
        <dbReference type="EMBL" id="KZP29971.1"/>
    </source>
</evidence>
<gene>
    <name evidence="1" type="ORF">FIBSPDRAFT_884624</name>
</gene>
<accession>A0A166SY22</accession>
<protein>
    <submittedName>
        <fullName evidence="1">Uncharacterized protein</fullName>
    </submittedName>
</protein>
<dbReference type="EMBL" id="KV417496">
    <property type="protein sequence ID" value="KZP29971.1"/>
    <property type="molecule type" value="Genomic_DNA"/>
</dbReference>
<evidence type="ECO:0000313" key="2">
    <source>
        <dbReference type="Proteomes" id="UP000076532"/>
    </source>
</evidence>
<reference evidence="1 2" key="1">
    <citation type="journal article" date="2016" name="Mol. Biol. Evol.">
        <title>Comparative Genomics of Early-Diverging Mushroom-Forming Fungi Provides Insights into the Origins of Lignocellulose Decay Capabilities.</title>
        <authorList>
            <person name="Nagy L.G."/>
            <person name="Riley R."/>
            <person name="Tritt A."/>
            <person name="Adam C."/>
            <person name="Daum C."/>
            <person name="Floudas D."/>
            <person name="Sun H."/>
            <person name="Yadav J.S."/>
            <person name="Pangilinan J."/>
            <person name="Larsson K.H."/>
            <person name="Matsuura K."/>
            <person name="Barry K."/>
            <person name="Labutti K."/>
            <person name="Kuo R."/>
            <person name="Ohm R.A."/>
            <person name="Bhattacharya S.S."/>
            <person name="Shirouzu T."/>
            <person name="Yoshinaga Y."/>
            <person name="Martin F.M."/>
            <person name="Grigoriev I.V."/>
            <person name="Hibbett D.S."/>
        </authorList>
    </citation>
    <scope>NUCLEOTIDE SEQUENCE [LARGE SCALE GENOMIC DNA]</scope>
    <source>
        <strain evidence="1 2">CBS 109695</strain>
    </source>
</reference>
<dbReference type="Proteomes" id="UP000076532">
    <property type="component" value="Unassembled WGS sequence"/>
</dbReference>
<organism evidence="1 2">
    <name type="scientific">Athelia psychrophila</name>
    <dbReference type="NCBI Taxonomy" id="1759441"/>
    <lineage>
        <taxon>Eukaryota</taxon>
        <taxon>Fungi</taxon>
        <taxon>Dikarya</taxon>
        <taxon>Basidiomycota</taxon>
        <taxon>Agaricomycotina</taxon>
        <taxon>Agaricomycetes</taxon>
        <taxon>Agaricomycetidae</taxon>
        <taxon>Atheliales</taxon>
        <taxon>Atheliaceae</taxon>
        <taxon>Athelia</taxon>
    </lineage>
</organism>
<name>A0A166SY22_9AGAM</name>
<dbReference type="AlphaFoldDB" id="A0A166SY22"/>
<keyword evidence="2" id="KW-1185">Reference proteome</keyword>